<evidence type="ECO:0000313" key="3">
    <source>
        <dbReference type="Proteomes" id="UP001358586"/>
    </source>
</evidence>
<protein>
    <submittedName>
        <fullName evidence="2">Uncharacterized protein</fullName>
    </submittedName>
</protein>
<name>A0ABR0MQE2_GOSAR</name>
<dbReference type="Proteomes" id="UP001358586">
    <property type="component" value="Chromosome 12"/>
</dbReference>
<sequence length="421" mass="48747">MSERVSAVIYYDGEVRDTENGVIFLSESRARLVFNQNIDFTELRKRIRRKIFRTTPMKVLSIKYQFFTSVDPNTQPLPDTPLVGGKTRKCPCLVAVWNTQPYTTFRWWMGHAPRRKDDVLLTKSTGEGTSFVADDSGSDDESDVDPPREPDLDGTEVGLFSEPELIPTIPEDVEGGSDEEEEDPRFRAYSPSAHMHNVDLSQNDALEFPDLPHRRRDRTSVSQDHPKMDSDMIASLILPTLNADPKTSVSVLIANIRSQLKYTPSYRKVWIAKQKALEKMHGRWDASYNEVWQWCRVLERYVPSCITDLETTPAYYNDRLLNGCQVFKRLFWSFKQCRDTFIYCKPLEQNDGTFMYGRYTHQLLLAVAHDGSERFKFHFSICISFPFLDLFTPYGFYLSWSTSSHTDLKYIEFVSAFIAIF</sequence>
<comment type="caution">
    <text evidence="2">The sequence shown here is derived from an EMBL/GenBank/DDBJ whole genome shotgun (WGS) entry which is preliminary data.</text>
</comment>
<reference evidence="2 3" key="1">
    <citation type="submission" date="2023-03" db="EMBL/GenBank/DDBJ databases">
        <title>WGS of Gossypium arboreum.</title>
        <authorList>
            <person name="Yu D."/>
        </authorList>
    </citation>
    <scope>NUCLEOTIDE SEQUENCE [LARGE SCALE GENOMIC DNA]</scope>
    <source>
        <tissue evidence="2">Leaf</tissue>
    </source>
</reference>
<feature type="compositionally biased region" description="Acidic residues" evidence="1">
    <location>
        <begin position="171"/>
        <end position="183"/>
    </location>
</feature>
<proteinExistence type="predicted"/>
<gene>
    <name evidence="2" type="ORF">PVK06_043501</name>
</gene>
<dbReference type="PANTHER" id="PTHR31973">
    <property type="entry name" value="POLYPROTEIN, PUTATIVE-RELATED"/>
    <property type="match status" value="1"/>
</dbReference>
<keyword evidence="3" id="KW-1185">Reference proteome</keyword>
<organism evidence="2 3">
    <name type="scientific">Gossypium arboreum</name>
    <name type="common">Tree cotton</name>
    <name type="synonym">Gossypium nanking</name>
    <dbReference type="NCBI Taxonomy" id="29729"/>
    <lineage>
        <taxon>Eukaryota</taxon>
        <taxon>Viridiplantae</taxon>
        <taxon>Streptophyta</taxon>
        <taxon>Embryophyta</taxon>
        <taxon>Tracheophyta</taxon>
        <taxon>Spermatophyta</taxon>
        <taxon>Magnoliopsida</taxon>
        <taxon>eudicotyledons</taxon>
        <taxon>Gunneridae</taxon>
        <taxon>Pentapetalae</taxon>
        <taxon>rosids</taxon>
        <taxon>malvids</taxon>
        <taxon>Malvales</taxon>
        <taxon>Malvaceae</taxon>
        <taxon>Malvoideae</taxon>
        <taxon>Gossypium</taxon>
    </lineage>
</organism>
<evidence type="ECO:0000313" key="2">
    <source>
        <dbReference type="EMBL" id="KAK5775595.1"/>
    </source>
</evidence>
<dbReference type="PANTHER" id="PTHR31973:SF195">
    <property type="entry name" value="MUDR FAMILY TRANSPOSASE"/>
    <property type="match status" value="1"/>
</dbReference>
<dbReference type="EMBL" id="JARKNE010000012">
    <property type="protein sequence ID" value="KAK5775595.1"/>
    <property type="molecule type" value="Genomic_DNA"/>
</dbReference>
<evidence type="ECO:0000256" key="1">
    <source>
        <dbReference type="SAM" id="MobiDB-lite"/>
    </source>
</evidence>
<feature type="region of interest" description="Disordered" evidence="1">
    <location>
        <begin position="127"/>
        <end position="184"/>
    </location>
</feature>
<accession>A0ABR0MQE2</accession>